<comment type="caution">
    <text evidence="1">The sequence shown here is derived from an EMBL/GenBank/DDBJ whole genome shotgun (WGS) entry which is preliminary data.</text>
</comment>
<gene>
    <name evidence="1" type="ORF">N7509_008970</name>
</gene>
<name>A0A9W9VNM4_9EURO</name>
<proteinExistence type="predicted"/>
<dbReference type="AlphaFoldDB" id="A0A9W9VNM4"/>
<accession>A0A9W9VNM4</accession>
<evidence type="ECO:0000313" key="1">
    <source>
        <dbReference type="EMBL" id="KAJ5386429.1"/>
    </source>
</evidence>
<dbReference type="RefSeq" id="XP_056484227.1">
    <property type="nucleotide sequence ID" value="XM_056633607.1"/>
</dbReference>
<reference evidence="1" key="2">
    <citation type="journal article" date="2023" name="IMA Fungus">
        <title>Comparative genomic study of the Penicillium genus elucidates a diverse pangenome and 15 lateral gene transfer events.</title>
        <authorList>
            <person name="Petersen C."/>
            <person name="Sorensen T."/>
            <person name="Nielsen M.R."/>
            <person name="Sondergaard T.E."/>
            <person name="Sorensen J.L."/>
            <person name="Fitzpatrick D.A."/>
            <person name="Frisvad J.C."/>
            <person name="Nielsen K.L."/>
        </authorList>
    </citation>
    <scope>NUCLEOTIDE SEQUENCE</scope>
    <source>
        <strain evidence="1">IBT 29677</strain>
    </source>
</reference>
<protein>
    <submittedName>
        <fullName evidence="1">Uncharacterized protein</fullName>
    </submittedName>
</protein>
<dbReference type="OrthoDB" id="3538597at2759"/>
<reference evidence="1" key="1">
    <citation type="submission" date="2022-12" db="EMBL/GenBank/DDBJ databases">
        <authorList>
            <person name="Petersen C."/>
        </authorList>
    </citation>
    <scope>NUCLEOTIDE SEQUENCE</scope>
    <source>
        <strain evidence="1">IBT 29677</strain>
    </source>
</reference>
<dbReference type="Proteomes" id="UP001147747">
    <property type="component" value="Unassembled WGS sequence"/>
</dbReference>
<evidence type="ECO:0000313" key="2">
    <source>
        <dbReference type="Proteomes" id="UP001147747"/>
    </source>
</evidence>
<keyword evidence="2" id="KW-1185">Reference proteome</keyword>
<sequence>MSSRTKRKLMSPDEERELIAKHKINFLGPLPVSHWPAQYASLFKLFREIEGVKYDGYLGVAKRHAGTPRGRQMRETIYNTGLLQCTADDCRRSGAQEQDWRANTENHLFCRFKEDVTCHRCNRNQWISEFQAIPPCPRAADKVSEIRMNKTLCICSEDDILAKLHVVNQAFAGKSGAKFYDPNIPDAGTRRPDYLLGLRRSPSLSLAQETYPDIVWSPIKTTSDLLLPFLILEAKSEVSGFNFEAVERQTAFPIRLAVKCQRSFKEEFHNPSYLPLVWFIAYIGDVWKVYACIPNGDTTEIIELWNGTIRRDDNALQLCLIIDMIYDWASDIYREDVINCLSSYESDFDCTRSETEICISPPNVSSWEANSIIQDANKVIFTFRSLSLPETSEELAMILSISSPASLRQNAANLLQLFNLDRPIQITASFISALRNMWTGSSDTEEHPLLQSNETVYAHTSFRSYLRPSDYSIVREITSITGSSDALSSLWTIAKLGQPSFLGNQKLLLLGLDRVAVLKEMTGSDSLRAAARNSCLTLTIMKDQSGSPVFDWMKEDSHGEYTSNLWINLGHHSSGIIMSPIFGYSCATERICSSDEYIGSNLDELLRWADGECFFDRGAVIFKTPLTSRDKWPWYCLTVFDDTDQKDRPNMGRKLLRLLDERVLVEGHLIRNVTPEDQGFIRNWANALLERDLVGSFGDSYLNY</sequence>
<organism evidence="1 2">
    <name type="scientific">Penicillium cosmopolitanum</name>
    <dbReference type="NCBI Taxonomy" id="1131564"/>
    <lineage>
        <taxon>Eukaryota</taxon>
        <taxon>Fungi</taxon>
        <taxon>Dikarya</taxon>
        <taxon>Ascomycota</taxon>
        <taxon>Pezizomycotina</taxon>
        <taxon>Eurotiomycetes</taxon>
        <taxon>Eurotiomycetidae</taxon>
        <taxon>Eurotiales</taxon>
        <taxon>Aspergillaceae</taxon>
        <taxon>Penicillium</taxon>
    </lineage>
</organism>
<dbReference type="EMBL" id="JAPZBU010000009">
    <property type="protein sequence ID" value="KAJ5386429.1"/>
    <property type="molecule type" value="Genomic_DNA"/>
</dbReference>
<dbReference type="GeneID" id="81372587"/>